<dbReference type="EMBL" id="MDYP01000065">
    <property type="protein sequence ID" value="OQD99339.1"/>
    <property type="molecule type" value="Genomic_DNA"/>
</dbReference>
<gene>
    <name evidence="1" type="ORF">PENVUL_c065G02106</name>
</gene>
<accession>A0A1V6RD50</accession>
<protein>
    <submittedName>
        <fullName evidence="1">Uncharacterized protein</fullName>
    </submittedName>
</protein>
<name>A0A1V6RD50_9EURO</name>
<dbReference type="AlphaFoldDB" id="A0A1V6RD50"/>
<reference evidence="2" key="1">
    <citation type="journal article" date="2017" name="Nat. Microbiol.">
        <title>Global analysis of biosynthetic gene clusters reveals vast potential of secondary metabolite production in Penicillium species.</title>
        <authorList>
            <person name="Nielsen J.C."/>
            <person name="Grijseels S."/>
            <person name="Prigent S."/>
            <person name="Ji B."/>
            <person name="Dainat J."/>
            <person name="Nielsen K.F."/>
            <person name="Frisvad J.C."/>
            <person name="Workman M."/>
            <person name="Nielsen J."/>
        </authorList>
    </citation>
    <scope>NUCLEOTIDE SEQUENCE [LARGE SCALE GENOMIC DNA]</scope>
    <source>
        <strain evidence="2">IBT 29486</strain>
    </source>
</reference>
<keyword evidence="2" id="KW-1185">Reference proteome</keyword>
<dbReference type="STRING" id="29845.A0A1V6RD50"/>
<sequence>MATLPEKQPLAKSGYARMPDRLPSTFVSSTVPCIFDNTVILAATHPTVSTADPSDDGWFISDFYAFNYLLKGLGMHQTWITAADPRKLVEKYGAYLHSNPYEDRKVCLDKDMLDQQQITPVTIVRSGEMIDRVLSEANGRQN</sequence>
<dbReference type="OrthoDB" id="3000060at2759"/>
<evidence type="ECO:0000313" key="2">
    <source>
        <dbReference type="Proteomes" id="UP000191518"/>
    </source>
</evidence>
<comment type="caution">
    <text evidence="1">The sequence shown here is derived from an EMBL/GenBank/DDBJ whole genome shotgun (WGS) entry which is preliminary data.</text>
</comment>
<evidence type="ECO:0000313" key="1">
    <source>
        <dbReference type="EMBL" id="OQD99339.1"/>
    </source>
</evidence>
<dbReference type="Proteomes" id="UP000191518">
    <property type="component" value="Unassembled WGS sequence"/>
</dbReference>
<proteinExistence type="predicted"/>
<organism evidence="1 2">
    <name type="scientific">Penicillium vulpinum</name>
    <dbReference type="NCBI Taxonomy" id="29845"/>
    <lineage>
        <taxon>Eukaryota</taxon>
        <taxon>Fungi</taxon>
        <taxon>Dikarya</taxon>
        <taxon>Ascomycota</taxon>
        <taxon>Pezizomycotina</taxon>
        <taxon>Eurotiomycetes</taxon>
        <taxon>Eurotiomycetidae</taxon>
        <taxon>Eurotiales</taxon>
        <taxon>Aspergillaceae</taxon>
        <taxon>Penicillium</taxon>
    </lineage>
</organism>